<dbReference type="PATRIC" id="fig|1415168.3.peg.54"/>
<dbReference type="InterPro" id="IPR037523">
    <property type="entry name" value="VOC_core"/>
</dbReference>
<dbReference type="InterPro" id="IPR004360">
    <property type="entry name" value="Glyas_Fos-R_dOase_dom"/>
</dbReference>
<dbReference type="EMBL" id="AZSI01000002">
    <property type="protein sequence ID" value="KEY63726.1"/>
    <property type="molecule type" value="Genomic_DNA"/>
</dbReference>
<sequence length="281" mass="32080">MYQYQSKVRLGSVTLNVVNLELETQYYQEFLGMDILNQDETGVDLGSEKAQTKLIRLEKVKSDDTKAYGLYHLALVLPSRSDLGNFLKHLLENEFPIVGAANHGYSEAIYLEDLEGNGIEVYQDNDEKLWDKQADKIIGITEKLDAESLLTIATESENKYKLPAQTRMGHLHLTVENVVEATNFYQQLFEMTEKFAVHSASWISSGNYHHHFAFNNWAGVNLNNRTTDLPGLLEFIIYVDDEAFFNQIKEHAKQMARLQSADENKLIIEDLSGNEIIVKLE</sequence>
<dbReference type="Proteomes" id="UP000028401">
    <property type="component" value="Unassembled WGS sequence"/>
</dbReference>
<dbReference type="PANTHER" id="PTHR43279">
    <property type="entry name" value="CATECHOL-2,3-DIOXYGENASE"/>
    <property type="match status" value="1"/>
</dbReference>
<comment type="caution">
    <text evidence="2">The sequence shown here is derived from an EMBL/GenBank/DDBJ whole genome shotgun (WGS) entry which is preliminary data.</text>
</comment>
<organism evidence="2 3">
    <name type="scientific">Lactococcus cremoris subsp. cremoris GE214</name>
    <dbReference type="NCBI Taxonomy" id="1415168"/>
    <lineage>
        <taxon>Bacteria</taxon>
        <taxon>Bacillati</taxon>
        <taxon>Bacillota</taxon>
        <taxon>Bacilli</taxon>
        <taxon>Lactobacillales</taxon>
        <taxon>Streptococcaceae</taxon>
        <taxon>Lactococcus</taxon>
        <taxon>Lactococcus cremoris subsp. cremoris</taxon>
    </lineage>
</organism>
<evidence type="ECO:0000313" key="2">
    <source>
        <dbReference type="EMBL" id="KEY63726.1"/>
    </source>
</evidence>
<dbReference type="RefSeq" id="WP_042747544.1">
    <property type="nucleotide sequence ID" value="NZ_AZSI01000002.1"/>
</dbReference>
<evidence type="ECO:0000259" key="1">
    <source>
        <dbReference type="PROSITE" id="PS51819"/>
    </source>
</evidence>
<dbReference type="PROSITE" id="PS51819">
    <property type="entry name" value="VOC"/>
    <property type="match status" value="1"/>
</dbReference>
<gene>
    <name evidence="2" type="ORF">U725_00048</name>
</gene>
<feature type="domain" description="VOC" evidence="1">
    <location>
        <begin position="9"/>
        <end position="124"/>
    </location>
</feature>
<reference evidence="2 3" key="1">
    <citation type="submission" date="2014-06" db="EMBL/GenBank/DDBJ databases">
        <title>Draft genome sequence of the putrescine producing strain Lactococcus lactis subsp cremoris GE214.</title>
        <authorList>
            <person name="Ladero V."/>
            <person name="Linares D.M."/>
            <person name="del Rio B."/>
            <person name="Mayo B."/>
            <person name="Martin M.C."/>
            <person name="Fernandez M."/>
            <person name="Alvarez M.A."/>
        </authorList>
    </citation>
    <scope>NUCLEOTIDE SEQUENCE [LARGE SCALE GENOMIC DNA]</scope>
    <source>
        <strain evidence="2 3">GE214</strain>
    </source>
</reference>
<proteinExistence type="predicted"/>
<protein>
    <recommendedName>
        <fullName evidence="1">VOC domain-containing protein</fullName>
    </recommendedName>
</protein>
<dbReference type="Pfam" id="PF00903">
    <property type="entry name" value="Glyoxalase"/>
    <property type="match status" value="1"/>
</dbReference>
<dbReference type="InterPro" id="IPR029068">
    <property type="entry name" value="Glyas_Bleomycin-R_OHBP_Dase"/>
</dbReference>
<accession>A0A084AEJ7</accession>
<dbReference type="SUPFAM" id="SSF54593">
    <property type="entry name" value="Glyoxalase/Bleomycin resistance protein/Dihydroxybiphenyl dioxygenase"/>
    <property type="match status" value="2"/>
</dbReference>
<dbReference type="PANTHER" id="PTHR43279:SF1">
    <property type="entry name" value="CATECHOL-2,3-DIOXYGENASE"/>
    <property type="match status" value="1"/>
</dbReference>
<dbReference type="Gene3D" id="3.10.180.10">
    <property type="entry name" value="2,3-Dihydroxybiphenyl 1,2-Dioxygenase, domain 1"/>
    <property type="match status" value="2"/>
</dbReference>
<dbReference type="AlphaFoldDB" id="A0A084AEJ7"/>
<evidence type="ECO:0000313" key="3">
    <source>
        <dbReference type="Proteomes" id="UP000028401"/>
    </source>
</evidence>
<name>A0A084AEJ7_LACLC</name>